<accession>A0ABS3YFK3</accession>
<evidence type="ECO:0000313" key="2">
    <source>
        <dbReference type="EMBL" id="MBO9152904.1"/>
    </source>
</evidence>
<dbReference type="SUPFAM" id="SSF55797">
    <property type="entry name" value="PR-1-like"/>
    <property type="match status" value="1"/>
</dbReference>
<dbReference type="PANTHER" id="PTHR31157:SF1">
    <property type="entry name" value="SCP DOMAIN-CONTAINING PROTEIN"/>
    <property type="match status" value="1"/>
</dbReference>
<gene>
    <name evidence="2" type="ORF">J7I43_11820</name>
</gene>
<proteinExistence type="predicted"/>
<keyword evidence="3" id="KW-1185">Reference proteome</keyword>
<reference evidence="3" key="1">
    <citation type="submission" date="2021-03" db="EMBL/GenBank/DDBJ databases">
        <title>Assistant Professor.</title>
        <authorList>
            <person name="Huq M.A."/>
        </authorList>
    </citation>
    <scope>NUCLEOTIDE SEQUENCE [LARGE SCALE GENOMIC DNA]</scope>
    <source>
        <strain evidence="3">MAH-28</strain>
    </source>
</reference>
<sequence length="179" mass="19709">MSLKLVRFVPLIVVISLFLASCGKEPLVQPRQEEEETGPGTVDVVENNVDKDLLLQLVNNVRAKGCNCKGTWMPPVEPVKWNVLLELAAAKHSNDMRDKKYFDHTSPSGSTPQSRVTATGFNYTWMGENIASGPSKEETVINGWLGSEGHCKNIMSPNFREMGVGRAGSLWTQVFGTSK</sequence>
<dbReference type="Gene3D" id="3.40.33.10">
    <property type="entry name" value="CAP"/>
    <property type="match status" value="1"/>
</dbReference>
<dbReference type="EMBL" id="JAGHKP010000002">
    <property type="protein sequence ID" value="MBO9152904.1"/>
    <property type="molecule type" value="Genomic_DNA"/>
</dbReference>
<dbReference type="Pfam" id="PF00188">
    <property type="entry name" value="CAP"/>
    <property type="match status" value="1"/>
</dbReference>
<dbReference type="InterPro" id="IPR014044">
    <property type="entry name" value="CAP_dom"/>
</dbReference>
<dbReference type="Proteomes" id="UP000679126">
    <property type="component" value="Unassembled WGS sequence"/>
</dbReference>
<dbReference type="InterPro" id="IPR035940">
    <property type="entry name" value="CAP_sf"/>
</dbReference>
<comment type="caution">
    <text evidence="2">The sequence shown here is derived from an EMBL/GenBank/DDBJ whole genome shotgun (WGS) entry which is preliminary data.</text>
</comment>
<dbReference type="RefSeq" id="WP_209145882.1">
    <property type="nucleotide sequence ID" value="NZ_JAGHKP010000002.1"/>
</dbReference>
<feature type="domain" description="SCP" evidence="1">
    <location>
        <begin position="56"/>
        <end position="168"/>
    </location>
</feature>
<organism evidence="2 3">
    <name type="scientific">Chitinophaga chungangae</name>
    <dbReference type="NCBI Taxonomy" id="2821488"/>
    <lineage>
        <taxon>Bacteria</taxon>
        <taxon>Pseudomonadati</taxon>
        <taxon>Bacteroidota</taxon>
        <taxon>Chitinophagia</taxon>
        <taxon>Chitinophagales</taxon>
        <taxon>Chitinophagaceae</taxon>
        <taxon>Chitinophaga</taxon>
    </lineage>
</organism>
<protein>
    <submittedName>
        <fullName evidence="2">CAP domain-containing protein</fullName>
    </submittedName>
</protein>
<dbReference type="CDD" id="cd05379">
    <property type="entry name" value="CAP_bacterial"/>
    <property type="match status" value="1"/>
</dbReference>
<dbReference type="PROSITE" id="PS51257">
    <property type="entry name" value="PROKAR_LIPOPROTEIN"/>
    <property type="match status" value="1"/>
</dbReference>
<evidence type="ECO:0000313" key="3">
    <source>
        <dbReference type="Proteomes" id="UP000679126"/>
    </source>
</evidence>
<name>A0ABS3YFK3_9BACT</name>
<evidence type="ECO:0000259" key="1">
    <source>
        <dbReference type="Pfam" id="PF00188"/>
    </source>
</evidence>
<dbReference type="PANTHER" id="PTHR31157">
    <property type="entry name" value="SCP DOMAIN-CONTAINING PROTEIN"/>
    <property type="match status" value="1"/>
</dbReference>